<gene>
    <name evidence="2" type="ORF">E2C01_100503</name>
</gene>
<dbReference type="AlphaFoldDB" id="A0A5B7KJL8"/>
<organism evidence="2 3">
    <name type="scientific">Portunus trituberculatus</name>
    <name type="common">Swimming crab</name>
    <name type="synonym">Neptunus trituberculatus</name>
    <dbReference type="NCBI Taxonomy" id="210409"/>
    <lineage>
        <taxon>Eukaryota</taxon>
        <taxon>Metazoa</taxon>
        <taxon>Ecdysozoa</taxon>
        <taxon>Arthropoda</taxon>
        <taxon>Crustacea</taxon>
        <taxon>Multicrustacea</taxon>
        <taxon>Malacostraca</taxon>
        <taxon>Eumalacostraca</taxon>
        <taxon>Eucarida</taxon>
        <taxon>Decapoda</taxon>
        <taxon>Pleocyemata</taxon>
        <taxon>Brachyura</taxon>
        <taxon>Eubrachyura</taxon>
        <taxon>Portunoidea</taxon>
        <taxon>Portunidae</taxon>
        <taxon>Portuninae</taxon>
        <taxon>Portunus</taxon>
    </lineage>
</organism>
<name>A0A5B7KJL8_PORTR</name>
<comment type="caution">
    <text evidence="2">The sequence shown here is derived from an EMBL/GenBank/DDBJ whole genome shotgun (WGS) entry which is preliminary data.</text>
</comment>
<evidence type="ECO:0000313" key="2">
    <source>
        <dbReference type="EMBL" id="MPD04795.1"/>
    </source>
</evidence>
<keyword evidence="3" id="KW-1185">Reference proteome</keyword>
<dbReference type="EMBL" id="VSRR010142848">
    <property type="protein sequence ID" value="MPD04795.1"/>
    <property type="molecule type" value="Genomic_DNA"/>
</dbReference>
<evidence type="ECO:0000256" key="1">
    <source>
        <dbReference type="SAM" id="MobiDB-lite"/>
    </source>
</evidence>
<feature type="region of interest" description="Disordered" evidence="1">
    <location>
        <begin position="95"/>
        <end position="124"/>
    </location>
</feature>
<accession>A0A5B7KJL8</accession>
<protein>
    <submittedName>
        <fullName evidence="2">Uncharacterized protein</fullName>
    </submittedName>
</protein>
<proteinExistence type="predicted"/>
<sequence length="175" mass="18877">MSLKDLTKRHHGFAESIDLAQPKQSKVSSGVYDRESSRKSSAMVVPVLSVQPSVTPSVSDQASCDEDGLSMETSDDIVTAVPRGPAVSKSAILTDLRPPMTGRSNDGSHHSPVGRKAAVQRPGTSQLLVSSRRLIISSQVPHGKRDQAVITVRLRVPGQQIPLCKVRVTYTQSRQ</sequence>
<reference evidence="2 3" key="1">
    <citation type="submission" date="2019-05" db="EMBL/GenBank/DDBJ databases">
        <title>Another draft genome of Portunus trituberculatus and its Hox gene families provides insights of decapod evolution.</title>
        <authorList>
            <person name="Jeong J.-H."/>
            <person name="Song I."/>
            <person name="Kim S."/>
            <person name="Choi T."/>
            <person name="Kim D."/>
            <person name="Ryu S."/>
            <person name="Kim W."/>
        </authorList>
    </citation>
    <scope>NUCLEOTIDE SEQUENCE [LARGE SCALE GENOMIC DNA]</scope>
    <source>
        <tissue evidence="2">Muscle</tissue>
    </source>
</reference>
<feature type="region of interest" description="Disordered" evidence="1">
    <location>
        <begin position="1"/>
        <end position="44"/>
    </location>
</feature>
<evidence type="ECO:0000313" key="3">
    <source>
        <dbReference type="Proteomes" id="UP000324222"/>
    </source>
</evidence>
<dbReference type="Proteomes" id="UP000324222">
    <property type="component" value="Unassembled WGS sequence"/>
</dbReference>